<dbReference type="GO" id="GO:0005524">
    <property type="term" value="F:ATP binding"/>
    <property type="evidence" value="ECO:0007669"/>
    <property type="project" value="UniProtKB-KW"/>
</dbReference>
<evidence type="ECO:0000313" key="6">
    <source>
        <dbReference type="Proteomes" id="UP000318571"/>
    </source>
</evidence>
<keyword evidence="3" id="KW-0547">Nucleotide-binding</keyword>
<evidence type="ECO:0000313" key="5">
    <source>
        <dbReference type="EMBL" id="TRY68449.1"/>
    </source>
</evidence>
<dbReference type="OMA" id="MLDMHRR"/>
<dbReference type="Pfam" id="PF01712">
    <property type="entry name" value="dNK"/>
    <property type="match status" value="1"/>
</dbReference>
<dbReference type="CDD" id="cd01673">
    <property type="entry name" value="dNK"/>
    <property type="match status" value="1"/>
</dbReference>
<dbReference type="SUPFAM" id="SSF52540">
    <property type="entry name" value="P-loop containing nucleoside triphosphate hydrolases"/>
    <property type="match status" value="1"/>
</dbReference>
<dbReference type="EMBL" id="VCGU01000010">
    <property type="protein sequence ID" value="TRY68449.1"/>
    <property type="molecule type" value="Genomic_DNA"/>
</dbReference>
<proteinExistence type="inferred from homology"/>
<feature type="binding site" evidence="3">
    <location>
        <begin position="13"/>
        <end position="21"/>
    </location>
    <ligand>
        <name>ATP</name>
        <dbReference type="ChEBI" id="CHEBI:30616"/>
    </ligand>
</feature>
<organism evidence="5 6">
    <name type="scientific">Tigriopus californicus</name>
    <name type="common">Marine copepod</name>
    <dbReference type="NCBI Taxonomy" id="6832"/>
    <lineage>
        <taxon>Eukaryota</taxon>
        <taxon>Metazoa</taxon>
        <taxon>Ecdysozoa</taxon>
        <taxon>Arthropoda</taxon>
        <taxon>Crustacea</taxon>
        <taxon>Multicrustacea</taxon>
        <taxon>Hexanauplia</taxon>
        <taxon>Copepoda</taxon>
        <taxon>Harpacticoida</taxon>
        <taxon>Harpacticidae</taxon>
        <taxon>Tigriopus</taxon>
    </lineage>
</organism>
<dbReference type="Proteomes" id="UP000318571">
    <property type="component" value="Chromosome 1"/>
</dbReference>
<evidence type="ECO:0000256" key="3">
    <source>
        <dbReference type="PIRSR" id="PIRSR000705-3"/>
    </source>
</evidence>
<evidence type="ECO:0000259" key="4">
    <source>
        <dbReference type="Pfam" id="PF01712"/>
    </source>
</evidence>
<sequence length="260" mass="30397">MEHTRPFTVIVEGNIGSGKSTFLECFSKYPQEVEVFPEPVAKWRDVRGHNLFQLMYEDQERWSMAFQSYAQLTMLELHNQTTLAPVKIMERSIFSGRHCFIENLHEEKKMKHSEYTVLCEWFDFLQKSPMFNLKVDLIVYLKTSPEVAFKRVKQRARSEEKILPIEYLRNLHDLHEKWLHQSTDLPAELVVIEADQNLEQNPDMYAQVMEKVLAKAQAQRDARKENPRLTKLSLTRPAKTCYPSSPTKVLGEVNKIAPGQ</sequence>
<dbReference type="GO" id="GO:0019136">
    <property type="term" value="F:deoxynucleoside kinase activity"/>
    <property type="evidence" value="ECO:0007669"/>
    <property type="project" value="InterPro"/>
</dbReference>
<dbReference type="InterPro" id="IPR002624">
    <property type="entry name" value="DCK/DGK"/>
</dbReference>
<dbReference type="FunFam" id="3.40.50.300:FF:001571">
    <property type="entry name" value="Deoxynucleoside kinase"/>
    <property type="match status" value="1"/>
</dbReference>
<name>A0A553NSQ8_TIGCA</name>
<comment type="similarity">
    <text evidence="1">Belongs to the DCK/DGK family.</text>
</comment>
<dbReference type="PANTHER" id="PTHR10513">
    <property type="entry name" value="DEOXYNUCLEOSIDE KINASE"/>
    <property type="match status" value="1"/>
</dbReference>
<dbReference type="PIRSF" id="PIRSF000705">
    <property type="entry name" value="DNK"/>
    <property type="match status" value="1"/>
</dbReference>
<accession>A0A553NSQ8</accession>
<dbReference type="STRING" id="6832.A0A553NSQ8"/>
<dbReference type="GO" id="GO:0005739">
    <property type="term" value="C:mitochondrion"/>
    <property type="evidence" value="ECO:0007669"/>
    <property type="project" value="TreeGrafter"/>
</dbReference>
<protein>
    <recommendedName>
        <fullName evidence="4">Deoxynucleoside kinase domain-containing protein</fullName>
    </recommendedName>
</protein>
<dbReference type="InterPro" id="IPR050566">
    <property type="entry name" value="Deoxyribonucleoside_kinase"/>
</dbReference>
<keyword evidence="3" id="KW-0067">ATP-binding</keyword>
<reference evidence="5 6" key="1">
    <citation type="journal article" date="2018" name="Nat. Ecol. Evol.">
        <title>Genomic signatures of mitonuclear coevolution across populations of Tigriopus californicus.</title>
        <authorList>
            <person name="Barreto F.S."/>
            <person name="Watson E.T."/>
            <person name="Lima T.G."/>
            <person name="Willett C.S."/>
            <person name="Edmands S."/>
            <person name="Li W."/>
            <person name="Burton R.S."/>
        </authorList>
    </citation>
    <scope>NUCLEOTIDE SEQUENCE [LARGE SCALE GENOMIC DNA]</scope>
    <source>
        <strain evidence="5 6">San Diego</strain>
    </source>
</reference>
<evidence type="ECO:0000256" key="1">
    <source>
        <dbReference type="ARBA" id="ARBA00007420"/>
    </source>
</evidence>
<dbReference type="Gene3D" id="3.40.50.300">
    <property type="entry name" value="P-loop containing nucleotide triphosphate hydrolases"/>
    <property type="match status" value="1"/>
</dbReference>
<comment type="caution">
    <text evidence="5">The sequence shown here is derived from an EMBL/GenBank/DDBJ whole genome shotgun (WGS) entry which is preliminary data.</text>
</comment>
<keyword evidence="6" id="KW-1185">Reference proteome</keyword>
<dbReference type="AlphaFoldDB" id="A0A553NSQ8"/>
<feature type="active site" description="Proton acceptor" evidence="2">
    <location>
        <position position="90"/>
    </location>
</feature>
<feature type="binding site" evidence="3">
    <location>
        <begin position="151"/>
        <end position="155"/>
    </location>
    <ligand>
        <name>ATP</name>
        <dbReference type="ChEBI" id="CHEBI:30616"/>
    </ligand>
</feature>
<feature type="domain" description="Deoxynucleoside kinase" evidence="4">
    <location>
        <begin position="10"/>
        <end position="212"/>
    </location>
</feature>
<dbReference type="OrthoDB" id="567086at2759"/>
<dbReference type="PANTHER" id="PTHR10513:SF24">
    <property type="entry name" value="THYMIDINE KINASE 2, MITOCHONDRIAL"/>
    <property type="match status" value="1"/>
</dbReference>
<dbReference type="InterPro" id="IPR031314">
    <property type="entry name" value="DNK_dom"/>
</dbReference>
<evidence type="ECO:0000256" key="2">
    <source>
        <dbReference type="PIRSR" id="PIRSR000705-1"/>
    </source>
</evidence>
<dbReference type="InterPro" id="IPR027417">
    <property type="entry name" value="P-loop_NTPase"/>
</dbReference>
<gene>
    <name evidence="5" type="ORF">TCAL_04688</name>
</gene>